<name>A0A7Y2H0X9_UNCEI</name>
<evidence type="ECO:0000313" key="1">
    <source>
        <dbReference type="EMBL" id="NNF05391.1"/>
    </source>
</evidence>
<dbReference type="EMBL" id="JABDJR010000050">
    <property type="protein sequence ID" value="NNF05391.1"/>
    <property type="molecule type" value="Genomic_DNA"/>
</dbReference>
<evidence type="ECO:0000313" key="2">
    <source>
        <dbReference type="Proteomes" id="UP000547674"/>
    </source>
</evidence>
<organism evidence="1 2">
    <name type="scientific">Eiseniibacteriota bacterium</name>
    <dbReference type="NCBI Taxonomy" id="2212470"/>
    <lineage>
        <taxon>Bacteria</taxon>
        <taxon>Candidatus Eiseniibacteriota</taxon>
    </lineage>
</organism>
<comment type="caution">
    <text evidence="1">The sequence shown here is derived from an EMBL/GenBank/DDBJ whole genome shotgun (WGS) entry which is preliminary data.</text>
</comment>
<dbReference type="AlphaFoldDB" id="A0A7Y2H0X9"/>
<dbReference type="Proteomes" id="UP000547674">
    <property type="component" value="Unassembled WGS sequence"/>
</dbReference>
<protein>
    <submittedName>
        <fullName evidence="1">Uncharacterized protein</fullName>
    </submittedName>
</protein>
<accession>A0A7Y2H0X9</accession>
<proteinExistence type="predicted"/>
<gene>
    <name evidence="1" type="ORF">HKN21_01395</name>
</gene>
<sequence length="174" mass="19293">MTRLIQWTLRYAVAATLAGAFHLMVLEYRPGTLAADSARATIARTFPHASTLSRFAESGSRTLVTHRAKALVAEVAPEVEYVQTSIFLGRKENVSHVEFIWCVEFEVPDELEIPKNRHGFDCGGIKYGPDFHVWATATGEITVSMPYDLLTAERPPLCAGELLVVQQTGDESRE</sequence>
<reference evidence="1 2" key="1">
    <citation type="submission" date="2020-03" db="EMBL/GenBank/DDBJ databases">
        <title>Metabolic flexibility allows generalist bacteria to become dominant in a frequently disturbed ecosystem.</title>
        <authorList>
            <person name="Chen Y.-J."/>
            <person name="Leung P.M."/>
            <person name="Bay S.K."/>
            <person name="Hugenholtz P."/>
            <person name="Kessler A.J."/>
            <person name="Shelley G."/>
            <person name="Waite D.W."/>
            <person name="Cook P.L."/>
            <person name="Greening C."/>
        </authorList>
    </citation>
    <scope>NUCLEOTIDE SEQUENCE [LARGE SCALE GENOMIC DNA]</scope>
    <source>
        <strain evidence="1">SS_bin_28</strain>
    </source>
</reference>